<dbReference type="AlphaFoldDB" id="A0A0J6WMA7"/>
<dbReference type="NCBIfam" id="TIGR02937">
    <property type="entry name" value="sigma70-ECF"/>
    <property type="match status" value="1"/>
</dbReference>
<keyword evidence="3" id="KW-0238">DNA-binding</keyword>
<protein>
    <submittedName>
        <fullName evidence="9">RNA polymerase sigma factor SigF</fullName>
    </submittedName>
</protein>
<feature type="domain" description="RNA polymerase sigma-70 region 4" evidence="8">
    <location>
        <begin position="203"/>
        <end position="250"/>
    </location>
</feature>
<dbReference type="Pfam" id="PF04539">
    <property type="entry name" value="Sigma70_r3"/>
    <property type="match status" value="1"/>
</dbReference>
<dbReference type="PRINTS" id="PR00046">
    <property type="entry name" value="SIGMA70FCT"/>
</dbReference>
<dbReference type="GO" id="GO:0006352">
    <property type="term" value="P:DNA-templated transcription initiation"/>
    <property type="evidence" value="ECO:0007669"/>
    <property type="project" value="InterPro"/>
</dbReference>
<evidence type="ECO:0000313" key="10">
    <source>
        <dbReference type="Proteomes" id="UP000036176"/>
    </source>
</evidence>
<reference evidence="9 10" key="1">
    <citation type="journal article" date="2015" name="Genome Biol. Evol.">
        <title>Characterization of Three Mycobacterium spp. with Potential Use in Bioremediation by Genome Sequencing and Comparative Genomics.</title>
        <authorList>
            <person name="Das S."/>
            <person name="Pettersson B.M."/>
            <person name="Behra P.R."/>
            <person name="Ramesh M."/>
            <person name="Dasgupta S."/>
            <person name="Bhattacharya A."/>
            <person name="Kirsebom L.A."/>
        </authorList>
    </citation>
    <scope>NUCLEOTIDE SEQUENCE [LARGE SCALE GENOMIC DNA]</scope>
    <source>
        <strain evidence="9 10">DSM 44219</strain>
    </source>
</reference>
<evidence type="ECO:0000256" key="2">
    <source>
        <dbReference type="ARBA" id="ARBA00023082"/>
    </source>
</evidence>
<dbReference type="Pfam" id="PF04545">
    <property type="entry name" value="Sigma70_r4"/>
    <property type="match status" value="1"/>
</dbReference>
<dbReference type="NCBIfam" id="TIGR02980">
    <property type="entry name" value="SigBFG"/>
    <property type="match status" value="1"/>
</dbReference>
<dbReference type="SUPFAM" id="SSF88659">
    <property type="entry name" value="Sigma3 and sigma4 domains of RNA polymerase sigma factors"/>
    <property type="match status" value="2"/>
</dbReference>
<dbReference type="Gene3D" id="1.10.10.10">
    <property type="entry name" value="Winged helix-like DNA-binding domain superfamily/Winged helix DNA-binding domain"/>
    <property type="match status" value="2"/>
</dbReference>
<dbReference type="InterPro" id="IPR007630">
    <property type="entry name" value="RNA_pol_sigma70_r4"/>
</dbReference>
<evidence type="ECO:0000259" key="6">
    <source>
        <dbReference type="Pfam" id="PF04539"/>
    </source>
</evidence>
<organism evidence="9 10">
    <name type="scientific">Mycolicibacterium chubuense</name>
    <name type="common">Mycobacterium chubuense</name>
    <dbReference type="NCBI Taxonomy" id="1800"/>
    <lineage>
        <taxon>Bacteria</taxon>
        <taxon>Bacillati</taxon>
        <taxon>Actinomycetota</taxon>
        <taxon>Actinomycetes</taxon>
        <taxon>Mycobacteriales</taxon>
        <taxon>Mycobacteriaceae</taxon>
        <taxon>Mycolicibacterium</taxon>
    </lineage>
</organism>
<dbReference type="InterPro" id="IPR014284">
    <property type="entry name" value="RNA_pol_sigma-70_dom"/>
</dbReference>
<keyword evidence="4" id="KW-0804">Transcription</keyword>
<keyword evidence="1" id="KW-0805">Transcription regulation</keyword>
<feature type="region of interest" description="Disordered" evidence="5">
    <location>
        <begin position="167"/>
        <end position="186"/>
    </location>
</feature>
<dbReference type="InterPro" id="IPR013325">
    <property type="entry name" value="RNA_pol_sigma_r2"/>
</dbReference>
<dbReference type="InterPro" id="IPR007627">
    <property type="entry name" value="RNA_pol_sigma70_r2"/>
</dbReference>
<dbReference type="Gene3D" id="1.20.120.1810">
    <property type="match status" value="1"/>
</dbReference>
<dbReference type="GO" id="GO:0016987">
    <property type="term" value="F:sigma factor activity"/>
    <property type="evidence" value="ECO:0007669"/>
    <property type="project" value="UniProtKB-KW"/>
</dbReference>
<dbReference type="SUPFAM" id="SSF88946">
    <property type="entry name" value="Sigma2 domain of RNA polymerase sigma factors"/>
    <property type="match status" value="1"/>
</dbReference>
<dbReference type="InterPro" id="IPR036388">
    <property type="entry name" value="WH-like_DNA-bd_sf"/>
</dbReference>
<dbReference type="Pfam" id="PF04542">
    <property type="entry name" value="Sigma70_r2"/>
    <property type="match status" value="1"/>
</dbReference>
<dbReference type="InterPro" id="IPR007624">
    <property type="entry name" value="RNA_pol_sigma70_r3"/>
</dbReference>
<dbReference type="Proteomes" id="UP000036176">
    <property type="component" value="Unassembled WGS sequence"/>
</dbReference>
<feature type="domain" description="RNA polymerase sigma-70 region 3" evidence="6">
    <location>
        <begin position="123"/>
        <end position="175"/>
    </location>
</feature>
<accession>A0A0J6WMA7</accession>
<feature type="domain" description="RNA polymerase sigma-70 region 2" evidence="7">
    <location>
        <begin position="36"/>
        <end position="104"/>
    </location>
</feature>
<dbReference type="PATRIC" id="fig|1800.3.peg.1460"/>
<evidence type="ECO:0000256" key="1">
    <source>
        <dbReference type="ARBA" id="ARBA00023015"/>
    </source>
</evidence>
<dbReference type="RefSeq" id="WP_048417512.1">
    <property type="nucleotide sequence ID" value="NZ_JYNX01000025.1"/>
</dbReference>
<dbReference type="EMBL" id="JYNX01000025">
    <property type="protein sequence ID" value="KMO83193.1"/>
    <property type="molecule type" value="Genomic_DNA"/>
</dbReference>
<dbReference type="GO" id="GO:0003677">
    <property type="term" value="F:DNA binding"/>
    <property type="evidence" value="ECO:0007669"/>
    <property type="project" value="UniProtKB-KW"/>
</dbReference>
<dbReference type="InterPro" id="IPR013324">
    <property type="entry name" value="RNA_pol_sigma_r3/r4-like"/>
</dbReference>
<comment type="caution">
    <text evidence="9">The sequence shown here is derived from an EMBL/GenBank/DDBJ whole genome shotgun (WGS) entry which is preliminary data.</text>
</comment>
<evidence type="ECO:0000259" key="7">
    <source>
        <dbReference type="Pfam" id="PF04542"/>
    </source>
</evidence>
<dbReference type="InterPro" id="IPR014322">
    <property type="entry name" value="RNA_pol_sigma-B/F/G"/>
</dbReference>
<dbReference type="PANTHER" id="PTHR30385">
    <property type="entry name" value="SIGMA FACTOR F FLAGELLAR"/>
    <property type="match status" value="1"/>
</dbReference>
<evidence type="ECO:0000259" key="8">
    <source>
        <dbReference type="Pfam" id="PF04545"/>
    </source>
</evidence>
<keyword evidence="2" id="KW-0731">Sigma factor</keyword>
<gene>
    <name evidence="9" type="primary">sigF_5</name>
    <name evidence="9" type="ORF">MCHUDSM44219_01452</name>
</gene>
<evidence type="ECO:0000256" key="5">
    <source>
        <dbReference type="SAM" id="MobiDB-lite"/>
    </source>
</evidence>
<evidence type="ECO:0000256" key="3">
    <source>
        <dbReference type="ARBA" id="ARBA00023125"/>
    </source>
</evidence>
<evidence type="ECO:0000313" key="9">
    <source>
        <dbReference type="EMBL" id="KMO83193.1"/>
    </source>
</evidence>
<keyword evidence="10" id="KW-1185">Reference proteome</keyword>
<dbReference type="PANTHER" id="PTHR30385:SF4">
    <property type="entry name" value="RNA POLYMERASE SIGMA-E FACTOR"/>
    <property type="match status" value="1"/>
</dbReference>
<dbReference type="InterPro" id="IPR000943">
    <property type="entry name" value="RNA_pol_sigma70"/>
</dbReference>
<sequence>MTTHDPDGADFHEAFVRLRELPEGSAEWERLRTHIIERCLPIAERIARRYDRRGETHDDLVQVARVGLLNAVNRFDPATGNEFLAYAIPTMLGEVKRYFRDCSWSVNVPRRLKDLYPALGPLTAELTQRLGRAPTAGELAEALGVDRAEVVETLTAAAGFKPRSLDYSTARDEDEGPTLVDRLGQPDPGIGFVEDRDALRAQLETLPERENRIIVMRFFESLTQSEIAQRMGISQMHVSRLLAQSLRRMRDGMLDAPRAHVA</sequence>
<proteinExistence type="predicted"/>
<dbReference type="CDD" id="cd06171">
    <property type="entry name" value="Sigma70_r4"/>
    <property type="match status" value="1"/>
</dbReference>
<name>A0A0J6WMA7_MYCCU</name>
<dbReference type="OrthoDB" id="9804285at2"/>
<evidence type="ECO:0000256" key="4">
    <source>
        <dbReference type="ARBA" id="ARBA00023163"/>
    </source>
</evidence>